<accession>A0AAV7WK85</accession>
<dbReference type="EMBL" id="JANPWB010000001">
    <property type="protein sequence ID" value="KAJ1213718.1"/>
    <property type="molecule type" value="Genomic_DNA"/>
</dbReference>
<evidence type="ECO:0000313" key="2">
    <source>
        <dbReference type="EMBL" id="KAJ1213718.1"/>
    </source>
</evidence>
<feature type="compositionally biased region" description="Basic and acidic residues" evidence="1">
    <location>
        <begin position="51"/>
        <end position="60"/>
    </location>
</feature>
<dbReference type="Proteomes" id="UP001066276">
    <property type="component" value="Chromosome 1_1"/>
</dbReference>
<protein>
    <submittedName>
        <fullName evidence="2">Uncharacterized protein</fullName>
    </submittedName>
</protein>
<dbReference type="AlphaFoldDB" id="A0AAV7WK85"/>
<feature type="region of interest" description="Disordered" evidence="1">
    <location>
        <begin position="1"/>
        <end position="63"/>
    </location>
</feature>
<keyword evidence="3" id="KW-1185">Reference proteome</keyword>
<organism evidence="2 3">
    <name type="scientific">Pleurodeles waltl</name>
    <name type="common">Iberian ribbed newt</name>
    <dbReference type="NCBI Taxonomy" id="8319"/>
    <lineage>
        <taxon>Eukaryota</taxon>
        <taxon>Metazoa</taxon>
        <taxon>Chordata</taxon>
        <taxon>Craniata</taxon>
        <taxon>Vertebrata</taxon>
        <taxon>Euteleostomi</taxon>
        <taxon>Amphibia</taxon>
        <taxon>Batrachia</taxon>
        <taxon>Caudata</taxon>
        <taxon>Salamandroidea</taxon>
        <taxon>Salamandridae</taxon>
        <taxon>Pleurodelinae</taxon>
        <taxon>Pleurodeles</taxon>
    </lineage>
</organism>
<feature type="compositionally biased region" description="Polar residues" evidence="1">
    <location>
        <begin position="29"/>
        <end position="50"/>
    </location>
</feature>
<sequence>MAPTRATGSRRRALTSSPTTGSGYRLRHVQSTAPFNWTRQSSRTARSPSETGEKDDHDCSALHGGDSIVSTETVMGSDVSMSLTFLIKEIYKVVATGHIVAEVIEELVDCAITLNRRFTEFTRALK</sequence>
<comment type="caution">
    <text evidence="2">The sequence shown here is derived from an EMBL/GenBank/DDBJ whole genome shotgun (WGS) entry which is preliminary data.</text>
</comment>
<evidence type="ECO:0000256" key="1">
    <source>
        <dbReference type="SAM" id="MobiDB-lite"/>
    </source>
</evidence>
<gene>
    <name evidence="2" type="ORF">NDU88_001350</name>
</gene>
<evidence type="ECO:0000313" key="3">
    <source>
        <dbReference type="Proteomes" id="UP001066276"/>
    </source>
</evidence>
<proteinExistence type="predicted"/>
<name>A0AAV7WK85_PLEWA</name>
<reference evidence="2" key="1">
    <citation type="journal article" date="2022" name="bioRxiv">
        <title>Sequencing and chromosome-scale assembly of the giantPleurodeles waltlgenome.</title>
        <authorList>
            <person name="Brown T."/>
            <person name="Elewa A."/>
            <person name="Iarovenko S."/>
            <person name="Subramanian E."/>
            <person name="Araus A.J."/>
            <person name="Petzold A."/>
            <person name="Susuki M."/>
            <person name="Suzuki K.-i.T."/>
            <person name="Hayashi T."/>
            <person name="Toyoda A."/>
            <person name="Oliveira C."/>
            <person name="Osipova E."/>
            <person name="Leigh N.D."/>
            <person name="Simon A."/>
            <person name="Yun M.H."/>
        </authorList>
    </citation>
    <scope>NUCLEOTIDE SEQUENCE</scope>
    <source>
        <strain evidence="2">20211129_DDA</strain>
        <tissue evidence="2">Liver</tissue>
    </source>
</reference>